<dbReference type="RefSeq" id="WP_075733641.1">
    <property type="nucleotide sequence ID" value="NZ_CP009249.1"/>
</dbReference>
<keyword evidence="11" id="KW-1185">Reference proteome</keyword>
<keyword evidence="5 8" id="KW-0645">Protease</keyword>
<dbReference type="PROSITE" id="PS00761">
    <property type="entry name" value="SPASE_I_3"/>
    <property type="match status" value="1"/>
</dbReference>
<dbReference type="GO" id="GO:0005886">
    <property type="term" value="C:plasma membrane"/>
    <property type="evidence" value="ECO:0007669"/>
    <property type="project" value="UniProtKB-SubCell"/>
</dbReference>
<comment type="subcellular location">
    <subcellularLocation>
        <location evidence="2">Cell membrane</location>
        <topology evidence="2">Single-pass type II membrane protein</topology>
    </subcellularLocation>
    <subcellularLocation>
        <location evidence="8">Membrane</location>
        <topology evidence="8">Single-pass type II membrane protein</topology>
    </subcellularLocation>
</comment>
<organism evidence="10 11">
    <name type="scientific">Corynebacterium phocae</name>
    <dbReference type="NCBI Taxonomy" id="161895"/>
    <lineage>
        <taxon>Bacteria</taxon>
        <taxon>Bacillati</taxon>
        <taxon>Actinomycetota</taxon>
        <taxon>Actinomycetes</taxon>
        <taxon>Mycobacteriales</taxon>
        <taxon>Corynebacteriaceae</taxon>
        <taxon>Corynebacterium</taxon>
    </lineage>
</organism>
<dbReference type="PANTHER" id="PTHR43390:SF1">
    <property type="entry name" value="CHLOROPLAST PROCESSING PEPTIDASE"/>
    <property type="match status" value="1"/>
</dbReference>
<evidence type="ECO:0000256" key="3">
    <source>
        <dbReference type="ARBA" id="ARBA00009370"/>
    </source>
</evidence>
<evidence type="ECO:0000313" key="10">
    <source>
        <dbReference type="EMBL" id="APT92309.1"/>
    </source>
</evidence>
<dbReference type="InterPro" id="IPR019758">
    <property type="entry name" value="Pept_S26A_signal_pept_1_CS"/>
</dbReference>
<keyword evidence="8" id="KW-0812">Transmembrane</keyword>
<name>A0A1L7D2E1_9CORY</name>
<dbReference type="GO" id="GO:0009003">
    <property type="term" value="F:signal peptidase activity"/>
    <property type="evidence" value="ECO:0007669"/>
    <property type="project" value="UniProtKB-EC"/>
</dbReference>
<dbReference type="Proteomes" id="UP000185491">
    <property type="component" value="Chromosome"/>
</dbReference>
<keyword evidence="8" id="KW-1133">Transmembrane helix</keyword>
<dbReference type="InterPro" id="IPR000223">
    <property type="entry name" value="Pept_S26A_signal_pept_1"/>
</dbReference>
<feature type="active site" evidence="7">
    <location>
        <position position="48"/>
    </location>
</feature>
<feature type="domain" description="Peptidase S26" evidence="9">
    <location>
        <begin position="24"/>
        <end position="227"/>
    </location>
</feature>
<dbReference type="PRINTS" id="PR00727">
    <property type="entry name" value="LEADERPTASE"/>
</dbReference>
<comment type="catalytic activity">
    <reaction evidence="1 8">
        <text>Cleavage of hydrophobic, N-terminal signal or leader sequences from secreted and periplasmic proteins.</text>
        <dbReference type="EC" id="3.4.21.89"/>
    </reaction>
</comment>
<gene>
    <name evidence="10" type="ORF">CPHO_04740</name>
</gene>
<evidence type="ECO:0000256" key="8">
    <source>
        <dbReference type="RuleBase" id="RU362042"/>
    </source>
</evidence>
<evidence type="ECO:0000256" key="1">
    <source>
        <dbReference type="ARBA" id="ARBA00000677"/>
    </source>
</evidence>
<keyword evidence="6 8" id="KW-0378">Hydrolase</keyword>
<sequence>MNRTSRRSKSRRNRSLVTRPAGVVAAAIVLIALFSALIGRAYVVPSGSMEPTFHGCAGCDNDRIMAQKLTYYFSAPQPGDVVVFAGPPAWNVGFESRRSTNVVVRGVQNLLAAAGLGASTENILTKRVIATGGQTVSCRAGDPAIMVDGQPLVEDYLLDPPETDADFPGSSRACGGEFFGPVQVPEDSLWVMGDNRTASADSRAHLGDIHQGTVPVDNVRGKVEFIISPPQRMGRVDHAQP</sequence>
<dbReference type="InterPro" id="IPR036286">
    <property type="entry name" value="LexA/Signal_pep-like_sf"/>
</dbReference>
<proteinExistence type="inferred from homology"/>
<dbReference type="InterPro" id="IPR019533">
    <property type="entry name" value="Peptidase_S26"/>
</dbReference>
<dbReference type="PROSITE" id="PS00501">
    <property type="entry name" value="SPASE_I_1"/>
    <property type="match status" value="1"/>
</dbReference>
<protein>
    <recommendedName>
        <fullName evidence="4 8">Signal peptidase I</fullName>
        <ecNumber evidence="4 8">3.4.21.89</ecNumber>
    </recommendedName>
</protein>
<dbReference type="KEGG" id="cpho:CPHO_04740"/>
<reference evidence="10 11" key="1">
    <citation type="submission" date="2014-08" db="EMBL/GenBank/DDBJ databases">
        <title>Complete genome sequence of Corynebacterium phocae M408/89/1(T)(=DSM 44612(T)), isolated from the common seal (Phoca vitulina).</title>
        <authorList>
            <person name="Ruckert C."/>
            <person name="Albersmeier A."/>
            <person name="Winkler A."/>
            <person name="Kalinowski J."/>
        </authorList>
    </citation>
    <scope>NUCLEOTIDE SEQUENCE [LARGE SCALE GENOMIC DNA]</scope>
    <source>
        <strain evidence="10 11">M408/89/1</strain>
    </source>
</reference>
<evidence type="ECO:0000256" key="5">
    <source>
        <dbReference type="ARBA" id="ARBA00022670"/>
    </source>
</evidence>
<dbReference type="PANTHER" id="PTHR43390">
    <property type="entry name" value="SIGNAL PEPTIDASE I"/>
    <property type="match status" value="1"/>
</dbReference>
<evidence type="ECO:0000256" key="7">
    <source>
        <dbReference type="PIRSR" id="PIRSR600223-1"/>
    </source>
</evidence>
<evidence type="ECO:0000256" key="6">
    <source>
        <dbReference type="ARBA" id="ARBA00022801"/>
    </source>
</evidence>
<accession>A0A1L7D2E1</accession>
<evidence type="ECO:0000256" key="2">
    <source>
        <dbReference type="ARBA" id="ARBA00004401"/>
    </source>
</evidence>
<comment type="similarity">
    <text evidence="3 8">Belongs to the peptidase S26 family.</text>
</comment>
<dbReference type="GO" id="GO:0004252">
    <property type="term" value="F:serine-type endopeptidase activity"/>
    <property type="evidence" value="ECO:0007669"/>
    <property type="project" value="InterPro"/>
</dbReference>
<dbReference type="EMBL" id="CP009249">
    <property type="protein sequence ID" value="APT92309.1"/>
    <property type="molecule type" value="Genomic_DNA"/>
</dbReference>
<evidence type="ECO:0000256" key="4">
    <source>
        <dbReference type="ARBA" id="ARBA00013208"/>
    </source>
</evidence>
<evidence type="ECO:0000313" key="11">
    <source>
        <dbReference type="Proteomes" id="UP000185491"/>
    </source>
</evidence>
<dbReference type="CDD" id="cd06530">
    <property type="entry name" value="S26_SPase_I"/>
    <property type="match status" value="1"/>
</dbReference>
<dbReference type="EC" id="3.4.21.89" evidence="4 8"/>
<dbReference type="GO" id="GO:0006465">
    <property type="term" value="P:signal peptide processing"/>
    <property type="evidence" value="ECO:0007669"/>
    <property type="project" value="InterPro"/>
</dbReference>
<keyword evidence="8" id="KW-0472">Membrane</keyword>
<feature type="active site" evidence="7">
    <location>
        <position position="126"/>
    </location>
</feature>
<dbReference type="OrthoDB" id="9815782at2"/>
<dbReference type="InterPro" id="IPR019756">
    <property type="entry name" value="Pept_S26A_signal_pept_1_Ser-AS"/>
</dbReference>
<dbReference type="STRING" id="161895.CPHO_04740"/>
<dbReference type="SUPFAM" id="SSF51306">
    <property type="entry name" value="LexA/Signal peptidase"/>
    <property type="match status" value="1"/>
</dbReference>
<dbReference type="NCBIfam" id="TIGR02227">
    <property type="entry name" value="sigpep_I_bact"/>
    <property type="match status" value="1"/>
</dbReference>
<evidence type="ECO:0000259" key="9">
    <source>
        <dbReference type="Pfam" id="PF10502"/>
    </source>
</evidence>
<dbReference type="Gene3D" id="2.10.109.10">
    <property type="entry name" value="Umud Fragment, subunit A"/>
    <property type="match status" value="1"/>
</dbReference>
<dbReference type="Pfam" id="PF10502">
    <property type="entry name" value="Peptidase_S26"/>
    <property type="match status" value="1"/>
</dbReference>
<feature type="transmembrane region" description="Helical" evidence="8">
    <location>
        <begin position="21"/>
        <end position="43"/>
    </location>
</feature>
<dbReference type="AlphaFoldDB" id="A0A1L7D2E1"/>